<dbReference type="eggNOG" id="KOG0920">
    <property type="taxonomic scope" value="Eukaryota"/>
</dbReference>
<evidence type="ECO:0000256" key="5">
    <source>
        <dbReference type="ARBA" id="ARBA00022806"/>
    </source>
</evidence>
<protein>
    <submittedName>
        <fullName evidence="16">Putative DEIH-box RNA/DNA helicase</fullName>
    </submittedName>
</protein>
<dbReference type="PANTHER" id="PTHR18934:SF213">
    <property type="entry name" value="3'-5' RNA HELICASE YTHDC2"/>
    <property type="match status" value="1"/>
</dbReference>
<feature type="region of interest" description="Disordered" evidence="12">
    <location>
        <begin position="1121"/>
        <end position="1161"/>
    </location>
</feature>
<dbReference type="FunFam" id="3.40.50.300:FF:000325">
    <property type="entry name" value="ATP-dependent RNA helicase DHX29"/>
    <property type="match status" value="1"/>
</dbReference>
<keyword evidence="3" id="KW-0547">Nucleotide-binding</keyword>
<sequence>MPRGGRGSGGRGSAPKVRPVTELARIDIAKALEDFRADPNASELEFPPNVDNHFRAVVHAECKKLGLKSKSHGKGDDRRVRVTKAEAFRPDDAEDLFDLGLGARAAAAMEEYFEKAPQSEAEIRRSVAGSVGDFDGDGEREARVKTKKRSYKGGVEMRGRAIDAGEATRRADALAGRIRSDAALGELQKKRAALPVAKFRDDILNAVRNHQVTLVAGSTGCGKTTQVPQYLLDDAWASGSGAAIVCTQPRRISAMTVSERIANERGESIGQSTVGYQIRLESRVAADCSLLFCTSGVLLRKLTSETSDKTCEALTHIIIDELHERDLFADFLTIILRQVLPKHPHLKLVLMSATMREDLFSNYFGGCPVISVPGFIHPVTEYHLEDILPMVGWGGTHHTAVGAKKSDGPIVNAPTSGSGVDVMREAIMRAFLEDTDESFDWLMQCARESDPQGLSYVNVCHSTGATALMAAAGKGRQMEVSQLLGLGASPAMRSSDGSNAADWAERFGHIELAEALRSVDDEDDHAGSHEQSALLLSNYQLSIDPDEVDIDLIHNLIVWIVRERTVDEKSEGAILVFLPGWDEISKLRDSLSADYNVCRAASILPLHSMVAPAEQRKVFQRPPKGMRKIVLSTNIAETAVTIDDVVFVIDSGRLKEKSYDAYSAVSTLQAAWISQASAKQRRGRAGRVRPGECFRVYSSSRYSSFAEYQLPEMQRSPLEELCLQVRVLAESGAGVVEDGPGSTAGFLARAIEPPVPQATENAVQLLKDIGALTNDERLTRLGRHLGELPLHPRVGKMILYAALFGVLDPILTVACAAAYRPPFIISTDGRRTGDIARAAFSDQAGGGSDQLAVTKAYEAWERVLRDGGRSGERMFLNANSLSPSTLHMIKGMRQQLVQALIQRGIISDLRSASVNSQSGALVRAVLAVGMYPLVGRFLPQCKAPTLATLRGERVRVHAHSVNGKVDVAEISSRRESGEKIATLCCFDELIRGSHAVQVRECTLVAAAAIVFVCAKLTVRPDVPHVDPETGEEIPRPGPPSALLVVDDWLRFRVPLRAVAQITVLRLRLQNAFAMKVEHPQEMLPKDIHESVRCVSRVLADAADELLNRHGGGGVSFARNVGGGDYGGGRGGRGGGRGGRGRGDGRFDGRGGGRGGDRGRGADVREAYTLPFTAYSSAFTSLKGTFI</sequence>
<feature type="domain" description="Helicase C-terminal" evidence="15">
    <location>
        <begin position="552"/>
        <end position="729"/>
    </location>
</feature>
<dbReference type="SMART" id="SM00847">
    <property type="entry name" value="HA2"/>
    <property type="match status" value="1"/>
</dbReference>
<dbReference type="PROSITE" id="PS51194">
    <property type="entry name" value="HELICASE_CTER"/>
    <property type="match status" value="1"/>
</dbReference>
<dbReference type="GO" id="GO:0005634">
    <property type="term" value="C:nucleus"/>
    <property type="evidence" value="ECO:0007669"/>
    <property type="project" value="UniProtKB-SubCell"/>
</dbReference>
<dbReference type="InterPro" id="IPR011545">
    <property type="entry name" value="DEAD/DEAH_box_helicase_dom"/>
</dbReference>
<dbReference type="SUPFAM" id="SSF52540">
    <property type="entry name" value="P-loop containing nucleoside triphosphate hydrolases"/>
    <property type="match status" value="2"/>
</dbReference>
<feature type="domain" description="R3H" evidence="13">
    <location>
        <begin position="22"/>
        <end position="86"/>
    </location>
</feature>
<dbReference type="PROSITE" id="PS51061">
    <property type="entry name" value="R3H"/>
    <property type="match status" value="1"/>
</dbReference>
<dbReference type="GO" id="GO:0003723">
    <property type="term" value="F:RNA binding"/>
    <property type="evidence" value="ECO:0007669"/>
    <property type="project" value="UniProtKB-KW"/>
</dbReference>
<dbReference type="InterPro" id="IPR027417">
    <property type="entry name" value="P-loop_NTPase"/>
</dbReference>
<keyword evidence="7" id="KW-0694">RNA-binding</keyword>
<dbReference type="FunFam" id="1.20.120.1080:FF:000002">
    <property type="entry name" value="Putative ATP-dependent RNA helicase DHX36"/>
    <property type="match status" value="1"/>
</dbReference>
<comment type="similarity">
    <text evidence="11">Belongs to the DExH box helicase family.</text>
</comment>
<comment type="similarity">
    <text evidence="2">Belongs to the DEAD box helicase family. DEAH subfamily.</text>
</comment>
<dbReference type="Pfam" id="PF00270">
    <property type="entry name" value="DEAD"/>
    <property type="match status" value="1"/>
</dbReference>
<evidence type="ECO:0000256" key="4">
    <source>
        <dbReference type="ARBA" id="ARBA00022801"/>
    </source>
</evidence>
<dbReference type="CDD" id="cd17917">
    <property type="entry name" value="DEXHc_RHA-like"/>
    <property type="match status" value="1"/>
</dbReference>
<feature type="domain" description="Helicase ATP-binding" evidence="14">
    <location>
        <begin position="204"/>
        <end position="373"/>
    </location>
</feature>
<dbReference type="Gene3D" id="1.20.120.1080">
    <property type="match status" value="1"/>
</dbReference>
<evidence type="ECO:0000259" key="13">
    <source>
        <dbReference type="PROSITE" id="PS51061"/>
    </source>
</evidence>
<dbReference type="Gene3D" id="1.25.40.20">
    <property type="entry name" value="Ankyrin repeat-containing domain"/>
    <property type="match status" value="1"/>
</dbReference>
<keyword evidence="9" id="KW-0539">Nucleus</keyword>
<dbReference type="Gene3D" id="3.40.50.300">
    <property type="entry name" value="P-loop containing nucleotide triphosphate hydrolases"/>
    <property type="match status" value="2"/>
</dbReference>
<keyword evidence="5 16" id="KW-0347">Helicase</keyword>
<name>A0A1Y5HYC8_OSTTA</name>
<dbReference type="Pfam" id="PF21010">
    <property type="entry name" value="HA2_C"/>
    <property type="match status" value="1"/>
</dbReference>
<evidence type="ECO:0000313" key="16">
    <source>
        <dbReference type="EMBL" id="OUS42258.1"/>
    </source>
</evidence>
<dbReference type="PROSITE" id="PS51192">
    <property type="entry name" value="HELICASE_ATP_BIND_1"/>
    <property type="match status" value="1"/>
</dbReference>
<evidence type="ECO:0000259" key="14">
    <source>
        <dbReference type="PROSITE" id="PS51192"/>
    </source>
</evidence>
<evidence type="ECO:0000256" key="1">
    <source>
        <dbReference type="ARBA" id="ARBA00004123"/>
    </source>
</evidence>
<dbReference type="GO" id="GO:0016787">
    <property type="term" value="F:hydrolase activity"/>
    <property type="evidence" value="ECO:0007669"/>
    <property type="project" value="UniProtKB-KW"/>
</dbReference>
<reference evidence="16" key="1">
    <citation type="submission" date="2017-04" db="EMBL/GenBank/DDBJ databases">
        <title>Population genomics of picophytoplankton unveils novel chromosome hypervariability.</title>
        <authorList>
            <consortium name="DOE Joint Genome Institute"/>
            <person name="Blanc-Mathieu R."/>
            <person name="Krasovec M."/>
            <person name="Hebrard M."/>
            <person name="Yau S."/>
            <person name="Desgranges E."/>
            <person name="Martin J."/>
            <person name="Schackwitz W."/>
            <person name="Kuo A."/>
            <person name="Salin G."/>
            <person name="Donnadieu C."/>
            <person name="Desdevises Y."/>
            <person name="Sanchez-Ferandin S."/>
            <person name="Moreau H."/>
            <person name="Rivals E."/>
            <person name="Grigoriev I.V."/>
            <person name="Grimsley N."/>
            <person name="Eyre-Walker A."/>
            <person name="Piganeau G."/>
        </authorList>
    </citation>
    <scope>NUCLEOTIDE SEQUENCE [LARGE SCALE GENOMIC DNA]</scope>
    <source>
        <strain evidence="16">RCC 1115</strain>
    </source>
</reference>
<dbReference type="SUPFAM" id="SSF48403">
    <property type="entry name" value="Ankyrin repeat"/>
    <property type="match status" value="1"/>
</dbReference>
<dbReference type="InterPro" id="IPR001650">
    <property type="entry name" value="Helicase_C-like"/>
</dbReference>
<dbReference type="InterPro" id="IPR036867">
    <property type="entry name" value="R3H_dom_sf"/>
</dbReference>
<evidence type="ECO:0000256" key="10">
    <source>
        <dbReference type="ARBA" id="ARBA00047984"/>
    </source>
</evidence>
<keyword evidence="4" id="KW-0378">Hydrolase</keyword>
<dbReference type="InterPro" id="IPR007502">
    <property type="entry name" value="Helicase-assoc_dom"/>
</dbReference>
<dbReference type="InterPro" id="IPR034083">
    <property type="entry name" value="R3H_DEXH_helicase"/>
</dbReference>
<dbReference type="GO" id="GO:0003677">
    <property type="term" value="F:DNA binding"/>
    <property type="evidence" value="ECO:0007669"/>
    <property type="project" value="UniProtKB-ARBA"/>
</dbReference>
<accession>A0A1Y5HYC8</accession>
<evidence type="ECO:0000256" key="8">
    <source>
        <dbReference type="ARBA" id="ARBA00023054"/>
    </source>
</evidence>
<comment type="subcellular location">
    <subcellularLocation>
        <location evidence="1">Nucleus</location>
    </subcellularLocation>
</comment>
<dbReference type="PANTHER" id="PTHR18934">
    <property type="entry name" value="ATP-DEPENDENT RNA HELICASE"/>
    <property type="match status" value="1"/>
</dbReference>
<evidence type="ECO:0000256" key="7">
    <source>
        <dbReference type="ARBA" id="ARBA00022884"/>
    </source>
</evidence>
<dbReference type="InterPro" id="IPR001374">
    <property type="entry name" value="R3H_dom"/>
</dbReference>
<feature type="compositionally biased region" description="Gly residues" evidence="12">
    <location>
        <begin position="1121"/>
        <end position="1137"/>
    </location>
</feature>
<dbReference type="Pfam" id="PF04408">
    <property type="entry name" value="WHD_HA2"/>
    <property type="match status" value="1"/>
</dbReference>
<keyword evidence="6" id="KW-0067">ATP-binding</keyword>
<evidence type="ECO:0000256" key="3">
    <source>
        <dbReference type="ARBA" id="ARBA00022741"/>
    </source>
</evidence>
<dbReference type="GO" id="GO:0005524">
    <property type="term" value="F:ATP binding"/>
    <property type="evidence" value="ECO:0007669"/>
    <property type="project" value="UniProtKB-KW"/>
</dbReference>
<dbReference type="InterPro" id="IPR014001">
    <property type="entry name" value="Helicase_ATP-bd"/>
</dbReference>
<dbReference type="Proteomes" id="UP000195557">
    <property type="component" value="Unassembled WGS sequence"/>
</dbReference>
<evidence type="ECO:0000256" key="11">
    <source>
        <dbReference type="ARBA" id="ARBA00060772"/>
    </source>
</evidence>
<dbReference type="InterPro" id="IPR048333">
    <property type="entry name" value="HA2_WH"/>
</dbReference>
<evidence type="ECO:0000256" key="12">
    <source>
        <dbReference type="SAM" id="MobiDB-lite"/>
    </source>
</evidence>
<dbReference type="AlphaFoldDB" id="A0A1Y5HYC8"/>
<dbReference type="SMART" id="SM00393">
    <property type="entry name" value="R3H"/>
    <property type="match status" value="1"/>
</dbReference>
<organism evidence="16">
    <name type="scientific">Ostreococcus tauri</name>
    <name type="common">Marine green alga</name>
    <dbReference type="NCBI Taxonomy" id="70448"/>
    <lineage>
        <taxon>Eukaryota</taxon>
        <taxon>Viridiplantae</taxon>
        <taxon>Chlorophyta</taxon>
        <taxon>Mamiellophyceae</taxon>
        <taxon>Mamiellales</taxon>
        <taxon>Bathycoccaceae</taxon>
        <taxon>Ostreococcus</taxon>
    </lineage>
</organism>
<dbReference type="SMART" id="SM00487">
    <property type="entry name" value="DEXDc"/>
    <property type="match status" value="1"/>
</dbReference>
<evidence type="ECO:0000256" key="6">
    <source>
        <dbReference type="ARBA" id="ARBA00022840"/>
    </source>
</evidence>
<proteinExistence type="inferred from homology"/>
<evidence type="ECO:0000256" key="2">
    <source>
        <dbReference type="ARBA" id="ARBA00008792"/>
    </source>
</evidence>
<dbReference type="FunFam" id="3.30.1370.50:FF:000002">
    <property type="entry name" value="Immunoglobulin mu DNA-binding protein 2"/>
    <property type="match status" value="1"/>
</dbReference>
<dbReference type="CDD" id="cd18791">
    <property type="entry name" value="SF2_C_RHA"/>
    <property type="match status" value="1"/>
</dbReference>
<evidence type="ECO:0000256" key="9">
    <source>
        <dbReference type="ARBA" id="ARBA00023242"/>
    </source>
</evidence>
<keyword evidence="8" id="KW-0175">Coiled coil</keyword>
<dbReference type="SUPFAM" id="SSF82708">
    <property type="entry name" value="R3H domain"/>
    <property type="match status" value="1"/>
</dbReference>
<dbReference type="Pfam" id="PF00271">
    <property type="entry name" value="Helicase_C"/>
    <property type="match status" value="1"/>
</dbReference>
<dbReference type="Gene3D" id="3.30.1370.50">
    <property type="entry name" value="R3H-like domain"/>
    <property type="match status" value="1"/>
</dbReference>
<dbReference type="InterPro" id="IPR036770">
    <property type="entry name" value="Ankyrin_rpt-contain_sf"/>
</dbReference>
<comment type="catalytic activity">
    <reaction evidence="10">
        <text>ATP + H2O = ADP + phosphate + H(+)</text>
        <dbReference type="Rhea" id="RHEA:13065"/>
        <dbReference type="ChEBI" id="CHEBI:15377"/>
        <dbReference type="ChEBI" id="CHEBI:15378"/>
        <dbReference type="ChEBI" id="CHEBI:30616"/>
        <dbReference type="ChEBI" id="CHEBI:43474"/>
        <dbReference type="ChEBI" id="CHEBI:456216"/>
        <dbReference type="EC" id="3.6.4.13"/>
    </reaction>
</comment>
<feature type="compositionally biased region" description="Basic and acidic residues" evidence="12">
    <location>
        <begin position="1140"/>
        <end position="1161"/>
    </location>
</feature>
<dbReference type="CDD" id="cd06007">
    <property type="entry name" value="R3H_DEXH_helicase"/>
    <property type="match status" value="1"/>
</dbReference>
<dbReference type="EMBL" id="KZ155839">
    <property type="protein sequence ID" value="OUS42258.1"/>
    <property type="molecule type" value="Genomic_DNA"/>
</dbReference>
<gene>
    <name evidence="16" type="ORF">BE221DRAFT_209605</name>
</gene>
<evidence type="ECO:0000259" key="15">
    <source>
        <dbReference type="PROSITE" id="PS51194"/>
    </source>
</evidence>
<dbReference type="FunFam" id="3.40.50.300:FF:000526">
    <property type="entry name" value="DExH-box ATP-dependent RNA helicase DExH3"/>
    <property type="match status" value="1"/>
</dbReference>
<dbReference type="Pfam" id="PF01424">
    <property type="entry name" value="R3H"/>
    <property type="match status" value="1"/>
</dbReference>
<dbReference type="SMART" id="SM00490">
    <property type="entry name" value="HELICc"/>
    <property type="match status" value="1"/>
</dbReference>
<dbReference type="GO" id="GO:0003724">
    <property type="term" value="F:RNA helicase activity"/>
    <property type="evidence" value="ECO:0007669"/>
    <property type="project" value="UniProtKB-EC"/>
</dbReference>